<dbReference type="Gene3D" id="3.40.50.12660">
    <property type="match status" value="1"/>
</dbReference>
<sequence>MMHVTCSECETIFPVPPGTNRFRCPICRPATFNRQPPLPPPSSHGGKKAVICGVSYRRTRYELKGSINDAKSMKHLLLNTFNFPHSSILMLTEEESNPYMKPTKANIRMALSWLVQGCQRGDSLLFHYSGHGSQQKDYTGDELDGYDETIVPMDFEKQGMIIDDEINETIVRPLPYGVKLHAIVDSSHSGTVLDLPFLCRMNSYGQYEWEDHRPRSGTWKGTSGGEVVAFSGCDDDQQSADTSTLFGASAGVMTVSFIQAIERGQGTTYGNILNSMRSSIRNSSDQKRGLRGGFIQEPQLTACEPFDVYSKPFYL</sequence>
<dbReference type="EMBL" id="JAUJYO010000011">
    <property type="protein sequence ID" value="KAK1305302.1"/>
    <property type="molecule type" value="Genomic_DNA"/>
</dbReference>
<comment type="caution">
    <text evidence="3">The sequence shown here is derived from an EMBL/GenBank/DDBJ whole genome shotgun (WGS) entry which is preliminary data.</text>
</comment>
<dbReference type="InterPro" id="IPR011600">
    <property type="entry name" value="Pept_C14_caspase"/>
</dbReference>
<feature type="domain" description="Peptidase C14 caspase" evidence="2">
    <location>
        <begin position="47"/>
        <end position="303"/>
    </location>
</feature>
<organism evidence="3 4">
    <name type="scientific">Acorus calamus</name>
    <name type="common">Sweet flag</name>
    <dbReference type="NCBI Taxonomy" id="4465"/>
    <lineage>
        <taxon>Eukaryota</taxon>
        <taxon>Viridiplantae</taxon>
        <taxon>Streptophyta</taxon>
        <taxon>Embryophyta</taxon>
        <taxon>Tracheophyta</taxon>
        <taxon>Spermatophyta</taxon>
        <taxon>Magnoliopsida</taxon>
        <taxon>Liliopsida</taxon>
        <taxon>Acoraceae</taxon>
        <taxon>Acorus</taxon>
    </lineage>
</organism>
<dbReference type="InterPro" id="IPR050452">
    <property type="entry name" value="Metacaspase"/>
</dbReference>
<dbReference type="PANTHER" id="PTHR48104">
    <property type="entry name" value="METACASPASE-4"/>
    <property type="match status" value="1"/>
</dbReference>
<dbReference type="AlphaFoldDB" id="A0AAV9DZ41"/>
<evidence type="ECO:0000313" key="3">
    <source>
        <dbReference type="EMBL" id="KAK1305302.1"/>
    </source>
</evidence>
<reference evidence="3" key="2">
    <citation type="submission" date="2023-06" db="EMBL/GenBank/DDBJ databases">
        <authorList>
            <person name="Ma L."/>
            <person name="Liu K.-W."/>
            <person name="Li Z."/>
            <person name="Hsiao Y.-Y."/>
            <person name="Qi Y."/>
            <person name="Fu T."/>
            <person name="Tang G."/>
            <person name="Zhang D."/>
            <person name="Sun W.-H."/>
            <person name="Liu D.-K."/>
            <person name="Li Y."/>
            <person name="Chen G.-Z."/>
            <person name="Liu X.-D."/>
            <person name="Liao X.-Y."/>
            <person name="Jiang Y.-T."/>
            <person name="Yu X."/>
            <person name="Hao Y."/>
            <person name="Huang J."/>
            <person name="Zhao X.-W."/>
            <person name="Ke S."/>
            <person name="Chen Y.-Y."/>
            <person name="Wu W.-L."/>
            <person name="Hsu J.-L."/>
            <person name="Lin Y.-F."/>
            <person name="Huang M.-D."/>
            <person name="Li C.-Y."/>
            <person name="Huang L."/>
            <person name="Wang Z.-W."/>
            <person name="Zhao X."/>
            <person name="Zhong W.-Y."/>
            <person name="Peng D.-H."/>
            <person name="Ahmad S."/>
            <person name="Lan S."/>
            <person name="Zhang J.-S."/>
            <person name="Tsai W.-C."/>
            <person name="Van De Peer Y."/>
            <person name="Liu Z.-J."/>
        </authorList>
    </citation>
    <scope>NUCLEOTIDE SEQUENCE</scope>
    <source>
        <strain evidence="3">CP</strain>
        <tissue evidence="3">Leaves</tissue>
    </source>
</reference>
<protein>
    <submittedName>
        <fullName evidence="3">Metacaspase-1</fullName>
    </submittedName>
</protein>
<evidence type="ECO:0000259" key="2">
    <source>
        <dbReference type="Pfam" id="PF00656"/>
    </source>
</evidence>
<dbReference type="GO" id="GO:0005737">
    <property type="term" value="C:cytoplasm"/>
    <property type="evidence" value="ECO:0007669"/>
    <property type="project" value="TreeGrafter"/>
</dbReference>
<dbReference type="PANTHER" id="PTHR48104:SF30">
    <property type="entry name" value="METACASPASE-1"/>
    <property type="match status" value="1"/>
</dbReference>
<accession>A0AAV9DZ41</accession>
<evidence type="ECO:0000256" key="1">
    <source>
        <dbReference type="ARBA" id="ARBA00009005"/>
    </source>
</evidence>
<reference evidence="3" key="1">
    <citation type="journal article" date="2023" name="Nat. Commun.">
        <title>Diploid and tetraploid genomes of Acorus and the evolution of monocots.</title>
        <authorList>
            <person name="Ma L."/>
            <person name="Liu K.W."/>
            <person name="Li Z."/>
            <person name="Hsiao Y.Y."/>
            <person name="Qi Y."/>
            <person name="Fu T."/>
            <person name="Tang G.D."/>
            <person name="Zhang D."/>
            <person name="Sun W.H."/>
            <person name="Liu D.K."/>
            <person name="Li Y."/>
            <person name="Chen G.Z."/>
            <person name="Liu X.D."/>
            <person name="Liao X.Y."/>
            <person name="Jiang Y.T."/>
            <person name="Yu X."/>
            <person name="Hao Y."/>
            <person name="Huang J."/>
            <person name="Zhao X.W."/>
            <person name="Ke S."/>
            <person name="Chen Y.Y."/>
            <person name="Wu W.L."/>
            <person name="Hsu J.L."/>
            <person name="Lin Y.F."/>
            <person name="Huang M.D."/>
            <person name="Li C.Y."/>
            <person name="Huang L."/>
            <person name="Wang Z.W."/>
            <person name="Zhao X."/>
            <person name="Zhong W.Y."/>
            <person name="Peng D.H."/>
            <person name="Ahmad S."/>
            <person name="Lan S."/>
            <person name="Zhang J.S."/>
            <person name="Tsai W.C."/>
            <person name="Van de Peer Y."/>
            <person name="Liu Z.J."/>
        </authorList>
    </citation>
    <scope>NUCLEOTIDE SEQUENCE</scope>
    <source>
        <strain evidence="3">CP</strain>
    </source>
</reference>
<gene>
    <name evidence="3" type="primary">AMC1</name>
    <name evidence="3" type="ORF">QJS10_CPB11g00224</name>
</gene>
<dbReference type="Pfam" id="PF00656">
    <property type="entry name" value="Peptidase_C14"/>
    <property type="match status" value="1"/>
</dbReference>
<dbReference type="Proteomes" id="UP001180020">
    <property type="component" value="Unassembled WGS sequence"/>
</dbReference>
<dbReference type="GO" id="GO:0004197">
    <property type="term" value="F:cysteine-type endopeptidase activity"/>
    <property type="evidence" value="ECO:0007669"/>
    <property type="project" value="InterPro"/>
</dbReference>
<name>A0AAV9DZ41_ACOCL</name>
<dbReference type="NCBIfam" id="TIGR01053">
    <property type="entry name" value="LSD1"/>
    <property type="match status" value="1"/>
</dbReference>
<evidence type="ECO:0000313" key="4">
    <source>
        <dbReference type="Proteomes" id="UP001180020"/>
    </source>
</evidence>
<dbReference type="GO" id="GO:0006508">
    <property type="term" value="P:proteolysis"/>
    <property type="evidence" value="ECO:0007669"/>
    <property type="project" value="InterPro"/>
</dbReference>
<keyword evidence="4" id="KW-1185">Reference proteome</keyword>
<comment type="similarity">
    <text evidence="1">Belongs to the peptidase C14B family.</text>
</comment>
<proteinExistence type="inferred from homology"/>